<feature type="transmembrane region" description="Helical" evidence="1">
    <location>
        <begin position="12"/>
        <end position="31"/>
    </location>
</feature>
<protein>
    <submittedName>
        <fullName evidence="2">Uncharacterized protein</fullName>
    </submittedName>
</protein>
<dbReference type="Proteomes" id="UP000481043">
    <property type="component" value="Unassembled WGS sequence"/>
</dbReference>
<reference evidence="2 3" key="1">
    <citation type="submission" date="2020-02" db="EMBL/GenBank/DDBJ databases">
        <title>Bacillus aquiflavi sp. nov., isolated from yellow water of strong flavor Chinese baijiu in Yibin region of China.</title>
        <authorList>
            <person name="Xie J."/>
        </authorList>
    </citation>
    <scope>NUCLEOTIDE SEQUENCE [LARGE SCALE GENOMIC DNA]</scope>
    <source>
        <strain evidence="2 3">SA4</strain>
    </source>
</reference>
<evidence type="ECO:0000313" key="2">
    <source>
        <dbReference type="EMBL" id="NEY71471.1"/>
    </source>
</evidence>
<dbReference type="EMBL" id="JAAIWM010000002">
    <property type="protein sequence ID" value="NEY71471.1"/>
    <property type="molecule type" value="Genomic_DNA"/>
</dbReference>
<keyword evidence="1" id="KW-1133">Transmembrane helix</keyword>
<name>A0A6M0Q549_9BACI</name>
<accession>A0A6M0Q549</accession>
<dbReference type="AlphaFoldDB" id="A0A6M0Q549"/>
<feature type="transmembrane region" description="Helical" evidence="1">
    <location>
        <begin position="68"/>
        <end position="86"/>
    </location>
</feature>
<evidence type="ECO:0000256" key="1">
    <source>
        <dbReference type="SAM" id="Phobius"/>
    </source>
</evidence>
<evidence type="ECO:0000313" key="3">
    <source>
        <dbReference type="Proteomes" id="UP000481043"/>
    </source>
</evidence>
<feature type="transmembrane region" description="Helical" evidence="1">
    <location>
        <begin position="37"/>
        <end position="56"/>
    </location>
</feature>
<keyword evidence="3" id="KW-1185">Reference proteome</keyword>
<sequence length="87" mass="9988">MSMNKYKLYLNMIIGTIGTLLVAISALRYIVEEGNSAGYYMISLGFVLTLNYINFLEEKAEISKKLTRIRAVVSIVLYLLFSYFLFL</sequence>
<keyword evidence="1" id="KW-0472">Membrane</keyword>
<organism evidence="2 3">
    <name type="scientific">Bacillus mesophilus</name>
    <dbReference type="NCBI Taxonomy" id="1808955"/>
    <lineage>
        <taxon>Bacteria</taxon>
        <taxon>Bacillati</taxon>
        <taxon>Bacillota</taxon>
        <taxon>Bacilli</taxon>
        <taxon>Bacillales</taxon>
        <taxon>Bacillaceae</taxon>
        <taxon>Bacillus</taxon>
    </lineage>
</organism>
<proteinExistence type="predicted"/>
<comment type="caution">
    <text evidence="2">The sequence shown here is derived from an EMBL/GenBank/DDBJ whole genome shotgun (WGS) entry which is preliminary data.</text>
</comment>
<keyword evidence="1" id="KW-0812">Transmembrane</keyword>
<gene>
    <name evidence="2" type="ORF">G4D63_06905</name>
</gene>